<name>A0A1C7LQD5_GRIFR</name>
<dbReference type="Proteomes" id="UP000092993">
    <property type="component" value="Unassembled WGS sequence"/>
</dbReference>
<keyword evidence="3" id="KW-1185">Reference proteome</keyword>
<dbReference type="EMBL" id="LUGG01000032">
    <property type="protein sequence ID" value="OBZ66237.1"/>
    <property type="molecule type" value="Genomic_DNA"/>
</dbReference>
<feature type="region of interest" description="Disordered" evidence="1">
    <location>
        <begin position="425"/>
        <end position="458"/>
    </location>
</feature>
<dbReference type="AlphaFoldDB" id="A0A1C7LQD5"/>
<dbReference type="OMA" id="HISELHT"/>
<feature type="region of interest" description="Disordered" evidence="1">
    <location>
        <begin position="193"/>
        <end position="227"/>
    </location>
</feature>
<gene>
    <name evidence="2" type="ORF">A0H81_13726</name>
</gene>
<reference evidence="2 3" key="1">
    <citation type="submission" date="2016-03" db="EMBL/GenBank/DDBJ databases">
        <title>Whole genome sequencing of Grifola frondosa 9006-11.</title>
        <authorList>
            <person name="Min B."/>
            <person name="Park H."/>
            <person name="Kim J.-G."/>
            <person name="Cho H."/>
            <person name="Oh Y.-L."/>
            <person name="Kong W.-S."/>
            <person name="Choi I.-G."/>
        </authorList>
    </citation>
    <scope>NUCLEOTIDE SEQUENCE [LARGE SCALE GENOMIC DNA]</scope>
    <source>
        <strain evidence="2 3">9006-11</strain>
    </source>
</reference>
<sequence>MFSSLTSSSEPSASTSRHIRSPSYDSKGKRPLYPNRSWVRQQDSDPTPSLLSRLKSPSLLDRISVPQSSLSLAERLSQPESRSSSSRSTIDVFGEPSHSPANEAEVPSVPEKGRDGSPSPVSEAAVDELLATIFDADIRNVDRMSAAPMPDPDVEMSSDLPPIPPPAAHPQRPTEDEFQAKALEADESFLEELMSPPAPDRGADSDVEMAQAPSASPPPAHPQRPSELDVLEQCRQLIVPQIVKNAQLRDPEVDKEALTLRVQALFTDAYSAEFVRIAQLRQRSDSLLADAPAMKRRIQEDDVSGGDASVPAPPKAMILNVATTSTNALPSHISELHTVSDGVPPGDAPVGNHGDLDMEVDVVPTSAEPQVAAQVLLPHDRRDIQLPEAHTVTEPQPMSSVVAYIPTDGAPIPSKMEAGEHFVRDHDQEPAPPPPPLALKVGSEGHPVAHDSAEPPPQHLPSCVVPGLWSVSVGSHTPNVTEIEFYVSDAVADATRRWARRREQFDIEDQYVSVHLLCLPIDTVAAVNSTLDPSAAPGDVAAALWGIGTVWPRRGTLVIEMNSGKSSETTWLPAHLGPTDGPLDVSVSVRRGLNTIRLVQLCNMSGCVFVVHAAAPLEEERRGIASERNAWMTFVASAMHAESPDDS</sequence>
<feature type="compositionally biased region" description="Low complexity" evidence="1">
    <location>
        <begin position="46"/>
        <end position="60"/>
    </location>
</feature>
<feature type="compositionally biased region" description="Low complexity" evidence="1">
    <location>
        <begin position="1"/>
        <end position="16"/>
    </location>
</feature>
<evidence type="ECO:0000256" key="1">
    <source>
        <dbReference type="SAM" id="MobiDB-lite"/>
    </source>
</evidence>
<proteinExistence type="predicted"/>
<feature type="region of interest" description="Disordered" evidence="1">
    <location>
        <begin position="1"/>
        <end position="124"/>
    </location>
</feature>
<organism evidence="2 3">
    <name type="scientific">Grifola frondosa</name>
    <name type="common">Maitake</name>
    <name type="synonym">Polyporus frondosus</name>
    <dbReference type="NCBI Taxonomy" id="5627"/>
    <lineage>
        <taxon>Eukaryota</taxon>
        <taxon>Fungi</taxon>
        <taxon>Dikarya</taxon>
        <taxon>Basidiomycota</taxon>
        <taxon>Agaricomycotina</taxon>
        <taxon>Agaricomycetes</taxon>
        <taxon>Polyporales</taxon>
        <taxon>Grifolaceae</taxon>
        <taxon>Grifola</taxon>
    </lineage>
</organism>
<dbReference type="OrthoDB" id="432299at2759"/>
<feature type="region of interest" description="Disordered" evidence="1">
    <location>
        <begin position="144"/>
        <end position="175"/>
    </location>
</feature>
<evidence type="ECO:0000313" key="3">
    <source>
        <dbReference type="Proteomes" id="UP000092993"/>
    </source>
</evidence>
<evidence type="ECO:0000313" key="2">
    <source>
        <dbReference type="EMBL" id="OBZ66237.1"/>
    </source>
</evidence>
<dbReference type="STRING" id="5627.A0A1C7LQD5"/>
<protein>
    <submittedName>
        <fullName evidence="2">Uncharacterized protein</fullName>
    </submittedName>
</protein>
<accession>A0A1C7LQD5</accession>
<comment type="caution">
    <text evidence="2">The sequence shown here is derived from an EMBL/GenBank/DDBJ whole genome shotgun (WGS) entry which is preliminary data.</text>
</comment>